<dbReference type="Proteomes" id="UP000652761">
    <property type="component" value="Unassembled WGS sequence"/>
</dbReference>
<proteinExistence type="predicted"/>
<accession>A0A843VRL2</accession>
<evidence type="ECO:0000313" key="3">
    <source>
        <dbReference type="Proteomes" id="UP000652761"/>
    </source>
</evidence>
<gene>
    <name evidence="2" type="ORF">Taro_026537</name>
</gene>
<keyword evidence="3" id="KW-1185">Reference proteome</keyword>
<protein>
    <submittedName>
        <fullName evidence="2">Uncharacterized protein</fullName>
    </submittedName>
</protein>
<keyword evidence="1" id="KW-1133">Transmembrane helix</keyword>
<keyword evidence="1" id="KW-0812">Transmembrane</keyword>
<comment type="caution">
    <text evidence="2">The sequence shown here is derived from an EMBL/GenBank/DDBJ whole genome shotgun (WGS) entry which is preliminary data.</text>
</comment>
<dbReference type="AlphaFoldDB" id="A0A843VRL2"/>
<keyword evidence="1" id="KW-0472">Membrane</keyword>
<evidence type="ECO:0000256" key="1">
    <source>
        <dbReference type="SAM" id="Phobius"/>
    </source>
</evidence>
<organism evidence="2 3">
    <name type="scientific">Colocasia esculenta</name>
    <name type="common">Wild taro</name>
    <name type="synonym">Arum esculentum</name>
    <dbReference type="NCBI Taxonomy" id="4460"/>
    <lineage>
        <taxon>Eukaryota</taxon>
        <taxon>Viridiplantae</taxon>
        <taxon>Streptophyta</taxon>
        <taxon>Embryophyta</taxon>
        <taxon>Tracheophyta</taxon>
        <taxon>Spermatophyta</taxon>
        <taxon>Magnoliopsida</taxon>
        <taxon>Liliopsida</taxon>
        <taxon>Araceae</taxon>
        <taxon>Aroideae</taxon>
        <taxon>Colocasieae</taxon>
        <taxon>Colocasia</taxon>
    </lineage>
</organism>
<dbReference type="EMBL" id="NMUH01001607">
    <property type="protein sequence ID" value="MQL93889.1"/>
    <property type="molecule type" value="Genomic_DNA"/>
</dbReference>
<sequence>MVRLLSDALDTGTLVAGCGGKACLVLWPCTPGVTPWDVQYGGKALSTLVQGNPHWSKVNQGASGWFQPVQVNQVIHQKGHNTGVPDAELYPREEFVFCSVLTLFSLNFQAWARLFTGPPIAVATVLPLLGSLVMRFLLQ</sequence>
<reference evidence="2" key="1">
    <citation type="submission" date="2017-07" db="EMBL/GenBank/DDBJ databases">
        <title>Taro Niue Genome Assembly and Annotation.</title>
        <authorList>
            <person name="Atibalentja N."/>
            <person name="Keating K."/>
            <person name="Fields C.J."/>
        </authorList>
    </citation>
    <scope>NUCLEOTIDE SEQUENCE</scope>
    <source>
        <strain evidence="2">Niue_2</strain>
        <tissue evidence="2">Leaf</tissue>
    </source>
</reference>
<evidence type="ECO:0000313" key="2">
    <source>
        <dbReference type="EMBL" id="MQL93889.1"/>
    </source>
</evidence>
<feature type="transmembrane region" description="Helical" evidence="1">
    <location>
        <begin position="120"/>
        <end position="138"/>
    </location>
</feature>
<name>A0A843VRL2_COLES</name>